<dbReference type="EMBL" id="RBKU01000001">
    <property type="protein sequence ID" value="RKR83344.1"/>
    <property type="molecule type" value="Genomic_DNA"/>
</dbReference>
<keyword evidence="2" id="KW-1185">Reference proteome</keyword>
<accession>A0A495J4S8</accession>
<protein>
    <submittedName>
        <fullName evidence="1">Uncharacterized protein</fullName>
    </submittedName>
</protein>
<proteinExistence type="predicted"/>
<dbReference type="OrthoDB" id="673795at2"/>
<dbReference type="PROSITE" id="PS51257">
    <property type="entry name" value="PROKAR_LIPOPROTEIN"/>
    <property type="match status" value="1"/>
</dbReference>
<evidence type="ECO:0000313" key="2">
    <source>
        <dbReference type="Proteomes" id="UP000268007"/>
    </source>
</evidence>
<name>A0A495J4S8_9SPHI</name>
<dbReference type="Proteomes" id="UP000268007">
    <property type="component" value="Unassembled WGS sequence"/>
</dbReference>
<evidence type="ECO:0000313" key="1">
    <source>
        <dbReference type="EMBL" id="RKR83344.1"/>
    </source>
</evidence>
<comment type="caution">
    <text evidence="1">The sequence shown here is derived from an EMBL/GenBank/DDBJ whole genome shotgun (WGS) entry which is preliminary data.</text>
</comment>
<sequence>MASIKQKGLLTRGLGLVSCLLILGSCARAQTWAEWWSQKKTQISYLGQQIAALQVYASYLKKGYDISQHGLGVIGDWKDGEFSLHRGYYNSLKTVNPRIKDNPKASAIEEYLQAIPGLFDQVLKLSGLSADNRQYIGSVRDKMLTECDRDVSELQLVMTSGKTEMTDDERLKRLDQLYDAAQDKYRFTQHFCNQVRLLVLETERRLYEVP</sequence>
<dbReference type="AlphaFoldDB" id="A0A495J4S8"/>
<gene>
    <name evidence="1" type="ORF">BDD43_3549</name>
</gene>
<organism evidence="1 2">
    <name type="scientific">Mucilaginibacter gracilis</name>
    <dbReference type="NCBI Taxonomy" id="423350"/>
    <lineage>
        <taxon>Bacteria</taxon>
        <taxon>Pseudomonadati</taxon>
        <taxon>Bacteroidota</taxon>
        <taxon>Sphingobacteriia</taxon>
        <taxon>Sphingobacteriales</taxon>
        <taxon>Sphingobacteriaceae</taxon>
        <taxon>Mucilaginibacter</taxon>
    </lineage>
</organism>
<reference evidence="1 2" key="1">
    <citation type="submission" date="2018-10" db="EMBL/GenBank/DDBJ databases">
        <title>Genomic Encyclopedia of Archaeal and Bacterial Type Strains, Phase II (KMG-II): from individual species to whole genera.</title>
        <authorList>
            <person name="Goeker M."/>
        </authorList>
    </citation>
    <scope>NUCLEOTIDE SEQUENCE [LARGE SCALE GENOMIC DNA]</scope>
    <source>
        <strain evidence="1 2">DSM 18602</strain>
    </source>
</reference>